<dbReference type="PANTHER" id="PTHR45969">
    <property type="entry name" value="RING ZINC FINGER PROTEIN-RELATED"/>
    <property type="match status" value="1"/>
</dbReference>
<proteinExistence type="predicted"/>
<dbReference type="PANTHER" id="PTHR45969:SF69">
    <property type="entry name" value="FINGER DOMAIN PROTEIN, PUTATIVE (AFU_ORTHOLOGUE AFUA_3G12190)-RELATED"/>
    <property type="match status" value="1"/>
</dbReference>
<evidence type="ECO:0000259" key="6">
    <source>
        <dbReference type="PROSITE" id="PS50089"/>
    </source>
</evidence>
<dbReference type="SUPFAM" id="SSF57850">
    <property type="entry name" value="RING/U-box"/>
    <property type="match status" value="1"/>
</dbReference>
<keyword evidence="3" id="KW-0862">Zinc</keyword>
<dbReference type="PROSITE" id="PS50089">
    <property type="entry name" value="ZF_RING_2"/>
    <property type="match status" value="1"/>
</dbReference>
<dbReference type="SMART" id="SM00184">
    <property type="entry name" value="RING"/>
    <property type="match status" value="1"/>
</dbReference>
<keyword evidence="2 4" id="KW-0863">Zinc-finger</keyword>
<keyword evidence="8" id="KW-1185">Reference proteome</keyword>
<dbReference type="GO" id="GO:0016567">
    <property type="term" value="P:protein ubiquitination"/>
    <property type="evidence" value="ECO:0007669"/>
    <property type="project" value="TreeGrafter"/>
</dbReference>
<evidence type="ECO:0000313" key="7">
    <source>
        <dbReference type="EMBL" id="KAK3172846.1"/>
    </source>
</evidence>
<evidence type="ECO:0000256" key="2">
    <source>
        <dbReference type="ARBA" id="ARBA00022771"/>
    </source>
</evidence>
<evidence type="ECO:0000256" key="4">
    <source>
        <dbReference type="PROSITE-ProRule" id="PRU00175"/>
    </source>
</evidence>
<accession>A0AAD9Z7D5</accession>
<feature type="region of interest" description="Disordered" evidence="5">
    <location>
        <begin position="21"/>
        <end position="73"/>
    </location>
</feature>
<evidence type="ECO:0000256" key="1">
    <source>
        <dbReference type="ARBA" id="ARBA00022723"/>
    </source>
</evidence>
<dbReference type="Proteomes" id="UP001276659">
    <property type="component" value="Unassembled WGS sequence"/>
</dbReference>
<dbReference type="InterPro" id="IPR001841">
    <property type="entry name" value="Znf_RING"/>
</dbReference>
<comment type="caution">
    <text evidence="7">The sequence shown here is derived from an EMBL/GenBank/DDBJ whole genome shotgun (WGS) entry which is preliminary data.</text>
</comment>
<reference evidence="7" key="1">
    <citation type="submission" date="2022-11" db="EMBL/GenBank/DDBJ databases">
        <title>Chromosomal genome sequence assembly and mating type (MAT) locus characterization of the leprose asexual lichenized fungus Lepraria neglecta (Nyl.) Erichsen.</title>
        <authorList>
            <person name="Allen J.L."/>
            <person name="Pfeffer B."/>
        </authorList>
    </citation>
    <scope>NUCLEOTIDE SEQUENCE</scope>
    <source>
        <strain evidence="7">Allen 5258</strain>
    </source>
</reference>
<dbReference type="AlphaFoldDB" id="A0AAD9Z7D5"/>
<keyword evidence="1" id="KW-0479">Metal-binding</keyword>
<evidence type="ECO:0000256" key="5">
    <source>
        <dbReference type="SAM" id="MobiDB-lite"/>
    </source>
</evidence>
<sequence length="391" mass="44629">MPFLPLDREVEIYSSGMIEERIPNRFDDGDEVESNQENRFSSTSPEMHELDASGFDNWEEEENNHASEPESPSLRVYQLDAPDMNELDSLDGGLRIETEPDVEDDIDETWSPVSELSVDARIDPFHMSMPTAIRFLRNLDFLALEDLSEESRYCLICTDSYVGGEECEGPIMLDCGHVFGHRCLEKWLSPYDFDPKRTCPMCRAVLFEEDRYPVSDIPEDSTGLSSVQEEAISEVDVDEDIDYSEAADLMEAIASTNRVVEAYDPVRAMRLAISAGTETESIPAEVLPSRNRTILFSADILFYFRLLIRPNDMSALETREVALAIRSQMGQLYERLQESMREMQMPMVWREDGPPLSFLLDPAAQPLLESALERMGEIEEVWDWSGIQRET</sequence>
<dbReference type="InterPro" id="IPR013083">
    <property type="entry name" value="Znf_RING/FYVE/PHD"/>
</dbReference>
<dbReference type="Gene3D" id="3.30.40.10">
    <property type="entry name" value="Zinc/RING finger domain, C3HC4 (zinc finger)"/>
    <property type="match status" value="1"/>
</dbReference>
<dbReference type="EMBL" id="JASNWA010000007">
    <property type="protein sequence ID" value="KAK3172846.1"/>
    <property type="molecule type" value="Genomic_DNA"/>
</dbReference>
<organism evidence="7 8">
    <name type="scientific">Lepraria neglecta</name>
    <dbReference type="NCBI Taxonomy" id="209136"/>
    <lineage>
        <taxon>Eukaryota</taxon>
        <taxon>Fungi</taxon>
        <taxon>Dikarya</taxon>
        <taxon>Ascomycota</taxon>
        <taxon>Pezizomycotina</taxon>
        <taxon>Lecanoromycetes</taxon>
        <taxon>OSLEUM clade</taxon>
        <taxon>Lecanoromycetidae</taxon>
        <taxon>Lecanorales</taxon>
        <taxon>Lecanorineae</taxon>
        <taxon>Stereocaulaceae</taxon>
        <taxon>Lepraria</taxon>
    </lineage>
</organism>
<gene>
    <name evidence="7" type="ORF">OEA41_006171</name>
</gene>
<dbReference type="Pfam" id="PF13639">
    <property type="entry name" value="zf-RING_2"/>
    <property type="match status" value="1"/>
</dbReference>
<evidence type="ECO:0000256" key="3">
    <source>
        <dbReference type="ARBA" id="ARBA00022833"/>
    </source>
</evidence>
<feature type="domain" description="RING-type" evidence="6">
    <location>
        <begin position="154"/>
        <end position="203"/>
    </location>
</feature>
<protein>
    <recommendedName>
        <fullName evidence="6">RING-type domain-containing protein</fullName>
    </recommendedName>
</protein>
<name>A0AAD9Z7D5_9LECA</name>
<dbReference type="GO" id="GO:0008270">
    <property type="term" value="F:zinc ion binding"/>
    <property type="evidence" value="ECO:0007669"/>
    <property type="project" value="UniProtKB-KW"/>
</dbReference>
<feature type="compositionally biased region" description="Polar residues" evidence="5">
    <location>
        <begin position="35"/>
        <end position="45"/>
    </location>
</feature>
<evidence type="ECO:0000313" key="8">
    <source>
        <dbReference type="Proteomes" id="UP001276659"/>
    </source>
</evidence>
<dbReference type="GO" id="GO:0061630">
    <property type="term" value="F:ubiquitin protein ligase activity"/>
    <property type="evidence" value="ECO:0007669"/>
    <property type="project" value="TreeGrafter"/>
</dbReference>